<protein>
    <submittedName>
        <fullName evidence="1">Uncharacterized protein</fullName>
    </submittedName>
</protein>
<sequence length="125" mass="13825">MDELAAFILARVAEDHDLAYQALHDPGAGGILGAHTRNCHAADAGRSVDVAGHELLLDPLACHNMNQSPEKVIADCAAKQRLVAHVQSIDWDYEPAGEQDYMRTILELLALPWREHTDYSRQWAA</sequence>
<dbReference type="AlphaFoldDB" id="A0A3A5M0D3"/>
<organism evidence="1 2">
    <name type="scientific">Arthrobacter cheniae</name>
    <dbReference type="NCBI Taxonomy" id="1258888"/>
    <lineage>
        <taxon>Bacteria</taxon>
        <taxon>Bacillati</taxon>
        <taxon>Actinomycetota</taxon>
        <taxon>Actinomycetes</taxon>
        <taxon>Micrococcales</taxon>
        <taxon>Micrococcaceae</taxon>
        <taxon>Arthrobacter</taxon>
    </lineage>
</organism>
<keyword evidence="2" id="KW-1185">Reference proteome</keyword>
<dbReference type="Pfam" id="PF19730">
    <property type="entry name" value="DUF6221"/>
    <property type="match status" value="1"/>
</dbReference>
<name>A0A3A5M0D3_9MICC</name>
<evidence type="ECO:0000313" key="1">
    <source>
        <dbReference type="EMBL" id="RJT76947.1"/>
    </source>
</evidence>
<evidence type="ECO:0000313" key="2">
    <source>
        <dbReference type="Proteomes" id="UP000272560"/>
    </source>
</evidence>
<dbReference type="Proteomes" id="UP000272560">
    <property type="component" value="Unassembled WGS sequence"/>
</dbReference>
<dbReference type="InterPro" id="IPR046193">
    <property type="entry name" value="DUF6221"/>
</dbReference>
<reference evidence="1 2" key="1">
    <citation type="submission" date="2018-09" db="EMBL/GenBank/DDBJ databases">
        <title>Novel species of Arthrobacter.</title>
        <authorList>
            <person name="Liu Q."/>
            <person name="Xin Y.-H."/>
        </authorList>
    </citation>
    <scope>NUCLEOTIDE SEQUENCE [LARGE SCALE GENOMIC DNA]</scope>
    <source>
        <strain evidence="1 2">Hz2</strain>
    </source>
</reference>
<dbReference type="RefSeq" id="WP_120150037.1">
    <property type="nucleotide sequence ID" value="NZ_QZVT01000010.1"/>
</dbReference>
<comment type="caution">
    <text evidence="1">The sequence shown here is derived from an EMBL/GenBank/DDBJ whole genome shotgun (WGS) entry which is preliminary data.</text>
</comment>
<gene>
    <name evidence="1" type="ORF">D6T63_15935</name>
</gene>
<dbReference type="EMBL" id="QZVT01000010">
    <property type="protein sequence ID" value="RJT76947.1"/>
    <property type="molecule type" value="Genomic_DNA"/>
</dbReference>
<proteinExistence type="predicted"/>
<dbReference type="OrthoDB" id="4290974at2"/>
<accession>A0A3A5M0D3</accession>